<keyword evidence="2" id="KW-1185">Reference proteome</keyword>
<name>A0A177DFK0_ALTAL</name>
<evidence type="ECO:0000313" key="1">
    <source>
        <dbReference type="EMBL" id="OAG18644.1"/>
    </source>
</evidence>
<dbReference type="AlphaFoldDB" id="A0A177DFK0"/>
<dbReference type="RefSeq" id="XP_018384065.1">
    <property type="nucleotide sequence ID" value="XM_018530622.1"/>
</dbReference>
<gene>
    <name evidence="1" type="ORF">CC77DRAFT_204310</name>
</gene>
<organism evidence="1 2">
    <name type="scientific">Alternaria alternata</name>
    <name type="common">Alternaria rot fungus</name>
    <name type="synonym">Torula alternata</name>
    <dbReference type="NCBI Taxonomy" id="5599"/>
    <lineage>
        <taxon>Eukaryota</taxon>
        <taxon>Fungi</taxon>
        <taxon>Dikarya</taxon>
        <taxon>Ascomycota</taxon>
        <taxon>Pezizomycotina</taxon>
        <taxon>Dothideomycetes</taxon>
        <taxon>Pleosporomycetidae</taxon>
        <taxon>Pleosporales</taxon>
        <taxon>Pleosporineae</taxon>
        <taxon>Pleosporaceae</taxon>
        <taxon>Alternaria</taxon>
        <taxon>Alternaria sect. Alternaria</taxon>
        <taxon>Alternaria alternata complex</taxon>
    </lineage>
</organism>
<dbReference type="VEuPathDB" id="FungiDB:CC77DRAFT_204310"/>
<reference evidence="1 2" key="1">
    <citation type="submission" date="2016-05" db="EMBL/GenBank/DDBJ databases">
        <title>Comparative analysis of secretome profiles of manganese(II)-oxidizing ascomycete fungi.</title>
        <authorList>
            <consortium name="DOE Joint Genome Institute"/>
            <person name="Zeiner C.A."/>
            <person name="Purvine S.O."/>
            <person name="Zink E.M."/>
            <person name="Wu S."/>
            <person name="Pasa-Tolic L."/>
            <person name="Chaput D.L."/>
            <person name="Haridas S."/>
            <person name="Grigoriev I.V."/>
            <person name="Santelli C.M."/>
            <person name="Hansel C.M."/>
        </authorList>
    </citation>
    <scope>NUCLEOTIDE SEQUENCE [LARGE SCALE GENOMIC DNA]</scope>
    <source>
        <strain evidence="1 2">SRC1lrK2f</strain>
    </source>
</reference>
<dbReference type="GeneID" id="29116216"/>
<accession>A0A177DFK0</accession>
<sequence>MRQGSFDSWCACSAKKRHPALHSARNTDQSECKISPYHTIERLLKLCRGTTRLILCYGELNLSFSLYVVCLPSILLVSQHEPWIQPARQYVLGTLVCALAQTCLMSPTIFTQVSKLVTFDHNRHCFPTAWYLDAPPKVPCPCLTLALGFDHTFPDITPSGYHITTPESSTLSIYQTIRISKACQGHTIGIYQYRFITTYSYMTTRNTKYARCSQSKSLHPSRILID</sequence>
<dbReference type="EMBL" id="KV441483">
    <property type="protein sequence ID" value="OAG18644.1"/>
    <property type="molecule type" value="Genomic_DNA"/>
</dbReference>
<protein>
    <submittedName>
        <fullName evidence="1">Uncharacterized protein</fullName>
    </submittedName>
</protein>
<dbReference type="Proteomes" id="UP000077248">
    <property type="component" value="Unassembled WGS sequence"/>
</dbReference>
<dbReference type="KEGG" id="aalt:CC77DRAFT_204310"/>
<proteinExistence type="predicted"/>
<evidence type="ECO:0000313" key="2">
    <source>
        <dbReference type="Proteomes" id="UP000077248"/>
    </source>
</evidence>